<feature type="compositionally biased region" description="Polar residues" evidence="1">
    <location>
        <begin position="92"/>
        <end position="107"/>
    </location>
</feature>
<organism evidence="2 3">
    <name type="scientific">Salinarimonas ramus</name>
    <dbReference type="NCBI Taxonomy" id="690164"/>
    <lineage>
        <taxon>Bacteria</taxon>
        <taxon>Pseudomonadati</taxon>
        <taxon>Pseudomonadota</taxon>
        <taxon>Alphaproteobacteria</taxon>
        <taxon>Hyphomicrobiales</taxon>
        <taxon>Salinarimonadaceae</taxon>
        <taxon>Salinarimonas</taxon>
    </lineage>
</organism>
<proteinExistence type="predicted"/>
<evidence type="ECO:0000313" key="2">
    <source>
        <dbReference type="EMBL" id="GGK47217.1"/>
    </source>
</evidence>
<comment type="caution">
    <text evidence="2">The sequence shown here is derived from an EMBL/GenBank/DDBJ whole genome shotgun (WGS) entry which is preliminary data.</text>
</comment>
<dbReference type="AlphaFoldDB" id="A0A917QES4"/>
<protein>
    <submittedName>
        <fullName evidence="2">Uncharacterized protein</fullName>
    </submittedName>
</protein>
<dbReference type="Proteomes" id="UP000600449">
    <property type="component" value="Unassembled WGS sequence"/>
</dbReference>
<feature type="region of interest" description="Disordered" evidence="1">
    <location>
        <begin position="133"/>
        <end position="160"/>
    </location>
</feature>
<sequence length="160" mass="17512">MDGLEQEGRPADQVRERRALKGDCAATVNLRLTKERQMVGVHRDGMWATVASVGRAPSIRPAAAGARRTPSPQGRQACSSWRRASTRDWAGMTSSRSETSSPMQWSAPRQQGQLLSAMSPTRSIWGPRIAPSSIRFANRQTPVPSKTSSYTGSARFARKT</sequence>
<gene>
    <name evidence="2" type="ORF">GCM10011322_37830</name>
</gene>
<accession>A0A917QES4</accession>
<feature type="compositionally biased region" description="Polar residues" evidence="1">
    <location>
        <begin position="138"/>
        <end position="152"/>
    </location>
</feature>
<dbReference type="EMBL" id="BMMF01000012">
    <property type="protein sequence ID" value="GGK47217.1"/>
    <property type="molecule type" value="Genomic_DNA"/>
</dbReference>
<feature type="compositionally biased region" description="Polar residues" evidence="1">
    <location>
        <begin position="70"/>
        <end position="83"/>
    </location>
</feature>
<name>A0A917QES4_9HYPH</name>
<evidence type="ECO:0000256" key="1">
    <source>
        <dbReference type="SAM" id="MobiDB-lite"/>
    </source>
</evidence>
<reference evidence="2 3" key="1">
    <citation type="journal article" date="2014" name="Int. J. Syst. Evol. Microbiol.">
        <title>Complete genome sequence of Corynebacterium casei LMG S-19264T (=DSM 44701T), isolated from a smear-ripened cheese.</title>
        <authorList>
            <consortium name="US DOE Joint Genome Institute (JGI-PGF)"/>
            <person name="Walter F."/>
            <person name="Albersmeier A."/>
            <person name="Kalinowski J."/>
            <person name="Ruckert C."/>
        </authorList>
    </citation>
    <scope>NUCLEOTIDE SEQUENCE [LARGE SCALE GENOMIC DNA]</scope>
    <source>
        <strain evidence="2 3">CGMCC 1.9161</strain>
    </source>
</reference>
<keyword evidence="3" id="KW-1185">Reference proteome</keyword>
<evidence type="ECO:0000313" key="3">
    <source>
        <dbReference type="Proteomes" id="UP000600449"/>
    </source>
</evidence>
<feature type="region of interest" description="Disordered" evidence="1">
    <location>
        <begin position="60"/>
        <end position="107"/>
    </location>
</feature>